<dbReference type="SUPFAM" id="SSF53335">
    <property type="entry name" value="S-adenosyl-L-methionine-dependent methyltransferases"/>
    <property type="match status" value="1"/>
</dbReference>
<evidence type="ECO:0000256" key="1">
    <source>
        <dbReference type="SAM" id="MobiDB-lite"/>
    </source>
</evidence>
<dbReference type="EMBL" id="CP045702">
    <property type="protein sequence ID" value="QNE73816.1"/>
    <property type="molecule type" value="Genomic_DNA"/>
</dbReference>
<dbReference type="GO" id="GO:0032259">
    <property type="term" value="P:methylation"/>
    <property type="evidence" value="ECO:0007669"/>
    <property type="project" value="UniProtKB-KW"/>
</dbReference>
<dbReference type="InterPro" id="IPR029063">
    <property type="entry name" value="SAM-dependent_MTases_sf"/>
</dbReference>
<dbReference type="KEGG" id="sfiy:F0344_03620"/>
<evidence type="ECO:0000259" key="2">
    <source>
        <dbReference type="Pfam" id="PF08242"/>
    </source>
</evidence>
<dbReference type="Gene3D" id="3.40.50.150">
    <property type="entry name" value="Vaccinia Virus protein VP39"/>
    <property type="match status" value="1"/>
</dbReference>
<keyword evidence="4" id="KW-1185">Reference proteome</keyword>
<reference evidence="4" key="1">
    <citation type="submission" date="2019-10" db="EMBL/GenBank/DDBJ databases">
        <title>Antimicrobial potential of Antarctic Bacteria.</title>
        <authorList>
            <person name="Benaud N."/>
            <person name="Edwards R.J."/>
            <person name="Ferrari B.C."/>
        </authorList>
    </citation>
    <scope>NUCLEOTIDE SEQUENCE [LARGE SCALE GENOMIC DNA]</scope>
    <source>
        <strain evidence="4">NBSH44</strain>
    </source>
</reference>
<dbReference type="RefSeq" id="WP_185297381.1">
    <property type="nucleotide sequence ID" value="NZ_CP045702.1"/>
</dbReference>
<accession>A0A7G7BEQ1</accession>
<dbReference type="Proteomes" id="UP000515307">
    <property type="component" value="Chromosome"/>
</dbReference>
<name>A0A7G7BEQ1_9ACTN</name>
<evidence type="ECO:0000313" key="4">
    <source>
        <dbReference type="Proteomes" id="UP000515307"/>
    </source>
</evidence>
<protein>
    <submittedName>
        <fullName evidence="3">Methyltransferase domain-containing protein</fullName>
    </submittedName>
</protein>
<dbReference type="PANTHER" id="PTHR43861">
    <property type="entry name" value="TRANS-ACONITATE 2-METHYLTRANSFERASE-RELATED"/>
    <property type="match status" value="1"/>
</dbReference>
<feature type="region of interest" description="Disordered" evidence="1">
    <location>
        <begin position="1"/>
        <end position="37"/>
    </location>
</feature>
<dbReference type="Pfam" id="PF08242">
    <property type="entry name" value="Methyltransf_12"/>
    <property type="match status" value="1"/>
</dbReference>
<dbReference type="GO" id="GO:0017000">
    <property type="term" value="P:antibiotic biosynthetic process"/>
    <property type="evidence" value="ECO:0007669"/>
    <property type="project" value="UniProtKB-ARBA"/>
</dbReference>
<dbReference type="AlphaFoldDB" id="A0A7G7BEQ1"/>
<sequence>MTKHIKHGHGGHGHHGRSQGHGPTAHGHEGGDLDWDVMGPSLEHEAELGLQQYREAARWVAGLPAVREVRRVLDVGSGPGVITCLLAEEFPAAEIIAVDGTPVLLERVRARAERLDLGDRVRTLYAELPADLGKLAEADLIWAANSLHHMGDQRGVLAGFAGLLRPGGAVALVEGGLPTRQLPRDIGIGRPGLEARIDAAAADWFADMRATLPDARQETEDWNALFGEVGLKPQGTRSFLLDLPGPLSGLARDHVVENFARQREVLADRLTAEDLAVIDRLLDPADPAGLHRRDDVFVLSARTVQVAGRL</sequence>
<dbReference type="PANTHER" id="PTHR43861:SF1">
    <property type="entry name" value="TRANS-ACONITATE 2-METHYLTRANSFERASE"/>
    <property type="match status" value="1"/>
</dbReference>
<feature type="compositionally biased region" description="Basic residues" evidence="1">
    <location>
        <begin position="1"/>
        <end position="18"/>
    </location>
</feature>
<dbReference type="GO" id="GO:0008168">
    <property type="term" value="F:methyltransferase activity"/>
    <property type="evidence" value="ECO:0007669"/>
    <property type="project" value="UniProtKB-KW"/>
</dbReference>
<evidence type="ECO:0000313" key="3">
    <source>
        <dbReference type="EMBL" id="QNE73816.1"/>
    </source>
</evidence>
<keyword evidence="3" id="KW-0489">Methyltransferase</keyword>
<organism evidence="3 4">
    <name type="scientific">Streptomyces finlayi</name>
    <dbReference type="NCBI Taxonomy" id="67296"/>
    <lineage>
        <taxon>Bacteria</taxon>
        <taxon>Bacillati</taxon>
        <taxon>Actinomycetota</taxon>
        <taxon>Actinomycetes</taxon>
        <taxon>Kitasatosporales</taxon>
        <taxon>Streptomycetaceae</taxon>
        <taxon>Streptomyces</taxon>
    </lineage>
</organism>
<keyword evidence="3" id="KW-0808">Transferase</keyword>
<gene>
    <name evidence="3" type="ORF">F0344_03620</name>
</gene>
<feature type="domain" description="Methyltransferase type 12" evidence="2">
    <location>
        <begin position="73"/>
        <end position="169"/>
    </location>
</feature>
<proteinExistence type="predicted"/>
<dbReference type="CDD" id="cd02440">
    <property type="entry name" value="AdoMet_MTases"/>
    <property type="match status" value="1"/>
</dbReference>
<dbReference type="InterPro" id="IPR013217">
    <property type="entry name" value="Methyltransf_12"/>
</dbReference>